<dbReference type="PANTHER" id="PTHR43272:SF32">
    <property type="entry name" value="AMP-DEPENDENT SYNTHETASE_LIGASE DOMAIN-CONTAINING PROTEIN"/>
    <property type="match status" value="1"/>
</dbReference>
<dbReference type="RefSeq" id="WP_073473023.1">
    <property type="nucleotide sequence ID" value="NZ_FQZU01000003.1"/>
</dbReference>
<dbReference type="Gene3D" id="3.40.50.12780">
    <property type="entry name" value="N-terminal domain of ligase-like"/>
    <property type="match status" value="1"/>
</dbReference>
<dbReference type="InterPro" id="IPR042099">
    <property type="entry name" value="ANL_N_sf"/>
</dbReference>
<dbReference type="Pfam" id="PF00501">
    <property type="entry name" value="AMP-binding"/>
    <property type="match status" value="1"/>
</dbReference>
<keyword evidence="6" id="KW-1185">Reference proteome</keyword>
<feature type="domain" description="AMP-dependent synthetase/ligase" evidence="4">
    <location>
        <begin position="9"/>
        <end position="426"/>
    </location>
</feature>
<dbReference type="STRING" id="1121393.SAMN02745216_00759"/>
<dbReference type="GO" id="GO:0004467">
    <property type="term" value="F:long-chain fatty acid-CoA ligase activity"/>
    <property type="evidence" value="ECO:0007669"/>
    <property type="project" value="TreeGrafter"/>
</dbReference>
<dbReference type="PANTHER" id="PTHR43272">
    <property type="entry name" value="LONG-CHAIN-FATTY-ACID--COA LIGASE"/>
    <property type="match status" value="1"/>
</dbReference>
<organism evidence="5 6">
    <name type="scientific">Desulfatibacillum alkenivorans DSM 16219</name>
    <dbReference type="NCBI Taxonomy" id="1121393"/>
    <lineage>
        <taxon>Bacteria</taxon>
        <taxon>Pseudomonadati</taxon>
        <taxon>Thermodesulfobacteriota</taxon>
        <taxon>Desulfobacteria</taxon>
        <taxon>Desulfobacterales</taxon>
        <taxon>Desulfatibacillaceae</taxon>
        <taxon>Desulfatibacillum</taxon>
    </lineage>
</organism>
<dbReference type="GO" id="GO:0016020">
    <property type="term" value="C:membrane"/>
    <property type="evidence" value="ECO:0007669"/>
    <property type="project" value="TreeGrafter"/>
</dbReference>
<dbReference type="EMBL" id="FQZU01000003">
    <property type="protein sequence ID" value="SHI94444.1"/>
    <property type="molecule type" value="Genomic_DNA"/>
</dbReference>
<gene>
    <name evidence="5" type="ORF">SAMN02745216_00759</name>
</gene>
<evidence type="ECO:0000313" key="6">
    <source>
        <dbReference type="Proteomes" id="UP000183994"/>
    </source>
</evidence>
<evidence type="ECO:0000259" key="4">
    <source>
        <dbReference type="Pfam" id="PF00501"/>
    </source>
</evidence>
<keyword evidence="1" id="KW-0436">Ligase</keyword>
<dbReference type="InterPro" id="IPR020845">
    <property type="entry name" value="AMP-binding_CS"/>
</dbReference>
<sequence>MERTINEVFKNRANKYSNRIALEKKKNGAWQSATWTQYYENARAAGLGFASLGVERGDRIGIFSDNYLEWLYSDMGGLGIGAVVVPLYPTLTEEEAGYIVQDSGCKALVVGDKEQLEKARRIRAAAPSLQAIVTIGDAPTNGDGGLISFARLMEMGLKKNEQDPGLFERSAAMSKPGDLATIVYTSGTTGMPKGVMITHQNIMFVIQGLAGITPGYADERDQTVPFLPLCHVFGRIADHYMGMYAGITASFAENFTTLLEDLQERRPTIIMAVPRVCEKVFQKIMEQVETQPPLMQKIFYWSQKVGEQVSELREAKKPVPLALALKYRLAYQLVFKKLQDRLGGRVKYIMAAGGPTAREIQLFFNAAGISVVEGYGLTETTAPAALSNLSDYRIGTVGPPLPGVDVKIAPDGEVLIKGGNVFGGYWNLEQETARAFTEDGYFMSGDLGELDDRGFLRITGRKKDLIITAGGKNIAPQKIESLFMSDPLFLHFIVIGDRRKYLSALVNINMEQAQTLAEKEGIAYSEPRELLDNPEFLAIVERHVNERNSHLARFETIKQYRIIKDEFSQESGEMTASLKLKRNVINEKYNSLVEGMYPN</sequence>
<dbReference type="CDD" id="cd05907">
    <property type="entry name" value="VL_LC_FACS_like"/>
    <property type="match status" value="1"/>
</dbReference>
<proteinExistence type="predicted"/>
<name>A0A1M6F9M2_9BACT</name>
<dbReference type="Pfam" id="PF23562">
    <property type="entry name" value="AMP-binding_C_3"/>
    <property type="match status" value="1"/>
</dbReference>
<evidence type="ECO:0000256" key="1">
    <source>
        <dbReference type="ARBA" id="ARBA00022598"/>
    </source>
</evidence>
<dbReference type="PROSITE" id="PS00455">
    <property type="entry name" value="AMP_BINDING"/>
    <property type="match status" value="1"/>
</dbReference>
<evidence type="ECO:0000256" key="3">
    <source>
        <dbReference type="ARBA" id="ARBA00023098"/>
    </source>
</evidence>
<evidence type="ECO:0000256" key="2">
    <source>
        <dbReference type="ARBA" id="ARBA00022832"/>
    </source>
</evidence>
<reference evidence="6" key="1">
    <citation type="submission" date="2016-11" db="EMBL/GenBank/DDBJ databases">
        <authorList>
            <person name="Varghese N."/>
            <person name="Submissions S."/>
        </authorList>
    </citation>
    <scope>NUCLEOTIDE SEQUENCE [LARGE SCALE GENOMIC DNA]</scope>
    <source>
        <strain evidence="6">DSM 16219</strain>
    </source>
</reference>
<accession>A0A1M6F9M2</accession>
<dbReference type="SUPFAM" id="SSF56801">
    <property type="entry name" value="Acetyl-CoA synthetase-like"/>
    <property type="match status" value="1"/>
</dbReference>
<protein>
    <submittedName>
        <fullName evidence="5">Long-chain acyl-CoA synthetase</fullName>
    </submittedName>
</protein>
<dbReference type="InterPro" id="IPR000873">
    <property type="entry name" value="AMP-dep_synth/lig_dom"/>
</dbReference>
<dbReference type="Proteomes" id="UP000183994">
    <property type="component" value="Unassembled WGS sequence"/>
</dbReference>
<keyword evidence="3" id="KW-0443">Lipid metabolism</keyword>
<evidence type="ECO:0000313" key="5">
    <source>
        <dbReference type="EMBL" id="SHI94444.1"/>
    </source>
</evidence>
<keyword evidence="2" id="KW-0276">Fatty acid metabolism</keyword>
<dbReference type="AlphaFoldDB" id="A0A1M6F9M2"/>